<keyword evidence="2" id="KW-1185">Reference proteome</keyword>
<proteinExistence type="predicted"/>
<comment type="caution">
    <text evidence="1">The sequence shown here is derived from an EMBL/GenBank/DDBJ whole genome shotgun (WGS) entry which is preliminary data.</text>
</comment>
<evidence type="ECO:0000313" key="2">
    <source>
        <dbReference type="Proteomes" id="UP000003553"/>
    </source>
</evidence>
<evidence type="ECO:0000313" key="1">
    <source>
        <dbReference type="EMBL" id="EDN81484.1"/>
    </source>
</evidence>
<accession>A7BE60</accession>
<dbReference type="Proteomes" id="UP000003553">
    <property type="component" value="Unassembled WGS sequence"/>
</dbReference>
<sequence length="46" mass="5277">MTYERRGVHIFERFSLSMLGEERAASHVQYAQRLLACPASSIDYDA</sequence>
<dbReference type="EMBL" id="AAYI02000004">
    <property type="protein sequence ID" value="EDN81484.1"/>
    <property type="molecule type" value="Genomic_DNA"/>
</dbReference>
<name>A7BE60_9ACTO</name>
<organism evidence="1 2">
    <name type="scientific">Schaalia dentiphila ATCC 17982</name>
    <dbReference type="NCBI Taxonomy" id="411466"/>
    <lineage>
        <taxon>Bacteria</taxon>
        <taxon>Bacillati</taxon>
        <taxon>Actinomycetota</taxon>
        <taxon>Actinomycetes</taxon>
        <taxon>Actinomycetales</taxon>
        <taxon>Actinomycetaceae</taxon>
        <taxon>Schaalia</taxon>
        <taxon>Schaalia dentiphila</taxon>
    </lineage>
</organism>
<reference evidence="1" key="1">
    <citation type="submission" date="2007-04" db="EMBL/GenBank/DDBJ databases">
        <authorList>
            <person name="Fulton L."/>
            <person name="Clifton S."/>
            <person name="Fulton B."/>
            <person name="Xu J."/>
            <person name="Minx P."/>
            <person name="Pepin K.H."/>
            <person name="Johnson M."/>
            <person name="Thiruvilangam P."/>
            <person name="Bhonagiri V."/>
            <person name="Nash W.E."/>
            <person name="Mardis E.R."/>
            <person name="Wilson R.K."/>
        </authorList>
    </citation>
    <scope>NUCLEOTIDE SEQUENCE [LARGE SCALE GENOMIC DNA]</scope>
    <source>
        <strain evidence="1">ATCC 17982</strain>
    </source>
</reference>
<reference evidence="1" key="2">
    <citation type="submission" date="2015-05" db="EMBL/GenBank/DDBJ databases">
        <title>Draft genome sequence of Actinomyces odontolyticus (ATCC 17982).</title>
        <authorList>
            <person name="Sudarsanam P."/>
            <person name="Ley R."/>
            <person name="Guruge J."/>
            <person name="Turnbaugh P.J."/>
            <person name="Mahowald M."/>
            <person name="Liep D."/>
            <person name="Gordon J."/>
        </authorList>
    </citation>
    <scope>NUCLEOTIDE SEQUENCE</scope>
    <source>
        <strain evidence="1">ATCC 17982</strain>
    </source>
</reference>
<dbReference type="AlphaFoldDB" id="A7BE60"/>
<protein>
    <submittedName>
        <fullName evidence="1">Uncharacterized protein</fullName>
    </submittedName>
</protein>
<dbReference type="HOGENOM" id="CLU_3179181_0_0_11"/>
<gene>
    <name evidence="1" type="ORF">ACTODO_01961</name>
</gene>